<comment type="subcellular location">
    <subcellularLocation>
        <location evidence="1">Cell membrane</location>
        <topology evidence="1">Multi-pass membrane protein</topology>
    </subcellularLocation>
</comment>
<evidence type="ECO:0000256" key="4">
    <source>
        <dbReference type="ARBA" id="ARBA00022989"/>
    </source>
</evidence>
<evidence type="ECO:0000256" key="2">
    <source>
        <dbReference type="ARBA" id="ARBA00022475"/>
    </source>
</evidence>
<dbReference type="GO" id="GO:0005886">
    <property type="term" value="C:plasma membrane"/>
    <property type="evidence" value="ECO:0007669"/>
    <property type="project" value="UniProtKB-SubCell"/>
</dbReference>
<dbReference type="InterPro" id="IPR018908">
    <property type="entry name" value="TMEM234"/>
</dbReference>
<feature type="transmembrane region" description="Helical" evidence="6">
    <location>
        <begin position="63"/>
        <end position="84"/>
    </location>
</feature>
<reference evidence="7" key="1">
    <citation type="submission" date="2012-04" db="EMBL/GenBank/DDBJ databases">
        <authorList>
            <person name="Borisov I.G."/>
            <person name="Ivanikova N.V."/>
            <person name="Pinevich A.V."/>
        </authorList>
    </citation>
    <scope>NUCLEOTIDE SEQUENCE</scope>
    <source>
        <strain evidence="7">CALU 1027</strain>
    </source>
</reference>
<organism evidence="7 8">
    <name type="scientific">Prochlorothrix hollandica PCC 9006 = CALU 1027</name>
    <dbReference type="NCBI Taxonomy" id="317619"/>
    <lineage>
        <taxon>Bacteria</taxon>
        <taxon>Bacillati</taxon>
        <taxon>Cyanobacteriota</taxon>
        <taxon>Cyanophyceae</taxon>
        <taxon>Prochlorotrichales</taxon>
        <taxon>Prochlorotrichaceae</taxon>
        <taxon>Prochlorothrix</taxon>
    </lineage>
</organism>
<name>A0A0M2PYK0_PROHO</name>
<evidence type="ECO:0000256" key="1">
    <source>
        <dbReference type="ARBA" id="ARBA00004651"/>
    </source>
</evidence>
<keyword evidence="3 6" id="KW-0812">Transmembrane</keyword>
<dbReference type="Pfam" id="PF10639">
    <property type="entry name" value="TMEM234"/>
    <property type="match status" value="1"/>
</dbReference>
<dbReference type="STRING" id="317619.GCA_000332315_03654"/>
<feature type="transmembrane region" description="Helical" evidence="6">
    <location>
        <begin position="37"/>
        <end position="56"/>
    </location>
</feature>
<evidence type="ECO:0000256" key="5">
    <source>
        <dbReference type="ARBA" id="ARBA00023136"/>
    </source>
</evidence>
<dbReference type="GO" id="GO:0022857">
    <property type="term" value="F:transmembrane transporter activity"/>
    <property type="evidence" value="ECO:0007669"/>
    <property type="project" value="InterPro"/>
</dbReference>
<evidence type="ECO:0000313" key="8">
    <source>
        <dbReference type="Proteomes" id="UP000034681"/>
    </source>
</evidence>
<dbReference type="SUPFAM" id="SSF103481">
    <property type="entry name" value="Multidrug resistance efflux transporter EmrE"/>
    <property type="match status" value="1"/>
</dbReference>
<keyword evidence="4 6" id="KW-1133">Transmembrane helix</keyword>
<dbReference type="eggNOG" id="COG2076">
    <property type="taxonomic scope" value="Bacteria"/>
</dbReference>
<evidence type="ECO:0000313" key="7">
    <source>
        <dbReference type="EMBL" id="KKJ01240.1"/>
    </source>
</evidence>
<dbReference type="PANTHER" id="PTHR30561">
    <property type="entry name" value="SMR FAMILY PROTON-DEPENDENT DRUG EFFLUX TRANSPORTER SUGE"/>
    <property type="match status" value="1"/>
</dbReference>
<keyword evidence="2" id="KW-1003">Cell membrane</keyword>
<gene>
    <name evidence="7" type="ORF">PROH_02375</name>
</gene>
<dbReference type="InterPro" id="IPR037185">
    <property type="entry name" value="EmrE-like"/>
</dbReference>
<evidence type="ECO:0000256" key="3">
    <source>
        <dbReference type="ARBA" id="ARBA00022692"/>
    </source>
</evidence>
<dbReference type="InterPro" id="IPR000390">
    <property type="entry name" value="Small_drug/metabolite_transptr"/>
</dbReference>
<feature type="transmembrane region" description="Helical" evidence="6">
    <location>
        <begin position="90"/>
        <end position="109"/>
    </location>
</feature>
<sequence length="114" mass="12160">MLQTVVTLVLILFSTVLNTSAQVLLKFGADQSPINPYVIGGLFTYGVSSIVYIGLLGRLNLSLVYPIIIGITTIATVTAGLLIFKEKISFTSWMGVGLVLAGIFTMFLGRSAQS</sequence>
<dbReference type="AlphaFoldDB" id="A0A0M2PYK0"/>
<accession>A0A0M2PYK0</accession>
<comment type="caution">
    <text evidence="7">The sequence shown here is derived from an EMBL/GenBank/DDBJ whole genome shotgun (WGS) entry which is preliminary data.</text>
</comment>
<evidence type="ECO:0000256" key="6">
    <source>
        <dbReference type="SAM" id="Phobius"/>
    </source>
</evidence>
<protein>
    <submittedName>
        <fullName evidence="7">Small multidrug resistance protein</fullName>
    </submittedName>
</protein>
<dbReference type="PANTHER" id="PTHR30561:SF9">
    <property type="entry name" value="4-AMINO-4-DEOXY-L-ARABINOSE-PHOSPHOUNDECAPRENOL FLIPPASE SUBUNIT ARNF-RELATED"/>
    <property type="match status" value="1"/>
</dbReference>
<keyword evidence="5 6" id="KW-0472">Membrane</keyword>
<dbReference type="Proteomes" id="UP000034681">
    <property type="component" value="Unassembled WGS sequence"/>
</dbReference>
<proteinExistence type="predicted"/>
<dbReference type="Gene3D" id="1.10.3730.20">
    <property type="match status" value="1"/>
</dbReference>
<keyword evidence="8" id="KW-1185">Reference proteome</keyword>
<dbReference type="EMBL" id="AJTX02000002">
    <property type="protein sequence ID" value="KKJ01240.1"/>
    <property type="molecule type" value="Genomic_DNA"/>
</dbReference>